<evidence type="ECO:0000313" key="3">
    <source>
        <dbReference type="EMBL" id="GHD11867.1"/>
    </source>
</evidence>
<dbReference type="RefSeq" id="WP_189826914.1">
    <property type="nucleotide sequence ID" value="NZ_BMVC01000017.1"/>
</dbReference>
<evidence type="ECO:0008006" key="5">
    <source>
        <dbReference type="Google" id="ProtNLM"/>
    </source>
</evidence>
<evidence type="ECO:0000313" key="4">
    <source>
        <dbReference type="Proteomes" id="UP000638353"/>
    </source>
</evidence>
<keyword evidence="2" id="KW-0732">Signal</keyword>
<organism evidence="3 4">
    <name type="scientific">Streptomyces finlayi</name>
    <dbReference type="NCBI Taxonomy" id="67296"/>
    <lineage>
        <taxon>Bacteria</taxon>
        <taxon>Bacillati</taxon>
        <taxon>Actinomycetota</taxon>
        <taxon>Actinomycetes</taxon>
        <taxon>Kitasatosporales</taxon>
        <taxon>Streptomycetaceae</taxon>
        <taxon>Streptomyces</taxon>
    </lineage>
</organism>
<accession>A0A918X4W0</accession>
<dbReference type="Proteomes" id="UP000638353">
    <property type="component" value="Unassembled WGS sequence"/>
</dbReference>
<feature type="region of interest" description="Disordered" evidence="1">
    <location>
        <begin position="162"/>
        <end position="197"/>
    </location>
</feature>
<dbReference type="EMBL" id="BMVC01000017">
    <property type="protein sequence ID" value="GHD11867.1"/>
    <property type="molecule type" value="Genomic_DNA"/>
</dbReference>
<feature type="signal peptide" evidence="2">
    <location>
        <begin position="1"/>
        <end position="26"/>
    </location>
</feature>
<feature type="region of interest" description="Disordered" evidence="1">
    <location>
        <begin position="45"/>
        <end position="67"/>
    </location>
</feature>
<feature type="chain" id="PRO_5039086420" description="Lipoprotein" evidence="2">
    <location>
        <begin position="27"/>
        <end position="214"/>
    </location>
</feature>
<protein>
    <recommendedName>
        <fullName evidence="5">Lipoprotein</fullName>
    </recommendedName>
</protein>
<dbReference type="PROSITE" id="PS51257">
    <property type="entry name" value="PROKAR_LIPOPROTEIN"/>
    <property type="match status" value="1"/>
</dbReference>
<proteinExistence type="predicted"/>
<name>A0A918X4W0_9ACTN</name>
<sequence>MTFPRTNSRTAAKLRLASLVAAPVLALSVACGGAADAPKKDEAIADVPAAPSASETKGESSPSAKPAAKSAFYDAQMKYIQCMRAKGGYPDFPDPHLDGYMDWDKVNAIGAQPGRNDGIKGGKNRACVKELQDAMTAEPKRDQQKDYESMLAHAKCMRDNGVSRFANPQMSGGNAQPGGEPNPASPVLDEKSPAYTKARKTCAPKLLPGLDGMQ</sequence>
<dbReference type="AlphaFoldDB" id="A0A918X4W0"/>
<reference evidence="3" key="2">
    <citation type="submission" date="2020-09" db="EMBL/GenBank/DDBJ databases">
        <authorList>
            <person name="Sun Q."/>
            <person name="Ohkuma M."/>
        </authorList>
    </citation>
    <scope>NUCLEOTIDE SEQUENCE</scope>
    <source>
        <strain evidence="3">JCM 4637</strain>
    </source>
</reference>
<evidence type="ECO:0000256" key="2">
    <source>
        <dbReference type="SAM" id="SignalP"/>
    </source>
</evidence>
<gene>
    <name evidence="3" type="ORF">GCM10010334_68400</name>
</gene>
<comment type="caution">
    <text evidence="3">The sequence shown here is derived from an EMBL/GenBank/DDBJ whole genome shotgun (WGS) entry which is preliminary data.</text>
</comment>
<evidence type="ECO:0000256" key="1">
    <source>
        <dbReference type="SAM" id="MobiDB-lite"/>
    </source>
</evidence>
<reference evidence="3" key="1">
    <citation type="journal article" date="2014" name="Int. J. Syst. Evol. Microbiol.">
        <title>Complete genome sequence of Corynebacterium casei LMG S-19264T (=DSM 44701T), isolated from a smear-ripened cheese.</title>
        <authorList>
            <consortium name="US DOE Joint Genome Institute (JGI-PGF)"/>
            <person name="Walter F."/>
            <person name="Albersmeier A."/>
            <person name="Kalinowski J."/>
            <person name="Ruckert C."/>
        </authorList>
    </citation>
    <scope>NUCLEOTIDE SEQUENCE</scope>
    <source>
        <strain evidence="3">JCM 4637</strain>
    </source>
</reference>